<proteinExistence type="inferred from homology"/>
<feature type="binding site" evidence="6">
    <location>
        <position position="111"/>
    </location>
    <ligand>
        <name>Mg(2+)</name>
        <dbReference type="ChEBI" id="CHEBI:18420"/>
        <label>1</label>
        <note>catalytic</note>
    </ligand>
</feature>
<dbReference type="GO" id="GO:0016791">
    <property type="term" value="F:phosphatase activity"/>
    <property type="evidence" value="ECO:0007669"/>
    <property type="project" value="UniProtKB-ARBA"/>
</dbReference>
<keyword evidence="8" id="KW-1185">Reference proteome</keyword>
<dbReference type="InterPro" id="IPR051090">
    <property type="entry name" value="Inositol_monoP_superfamily"/>
</dbReference>
<organism evidence="7 8">
    <name type="scientific">Chenopodium quinoa</name>
    <name type="common">Quinoa</name>
    <dbReference type="NCBI Taxonomy" id="63459"/>
    <lineage>
        <taxon>Eukaryota</taxon>
        <taxon>Viridiplantae</taxon>
        <taxon>Streptophyta</taxon>
        <taxon>Embryophyta</taxon>
        <taxon>Tracheophyta</taxon>
        <taxon>Spermatophyta</taxon>
        <taxon>Magnoliopsida</taxon>
        <taxon>eudicotyledons</taxon>
        <taxon>Gunneridae</taxon>
        <taxon>Pentapetalae</taxon>
        <taxon>Caryophyllales</taxon>
        <taxon>Chenopodiaceae</taxon>
        <taxon>Chenopodioideae</taxon>
        <taxon>Atripliceae</taxon>
        <taxon>Chenopodium</taxon>
    </lineage>
</organism>
<dbReference type="GO" id="GO:0000105">
    <property type="term" value="P:L-histidine biosynthetic process"/>
    <property type="evidence" value="ECO:0007669"/>
    <property type="project" value="TreeGrafter"/>
</dbReference>
<evidence type="ECO:0000256" key="4">
    <source>
        <dbReference type="ARBA" id="ARBA00022801"/>
    </source>
</evidence>
<dbReference type="AlphaFoldDB" id="A0A803N143"/>
<reference evidence="7" key="2">
    <citation type="submission" date="2021-03" db="UniProtKB">
        <authorList>
            <consortium name="EnsemblPlants"/>
        </authorList>
    </citation>
    <scope>IDENTIFICATION</scope>
</reference>
<evidence type="ECO:0000256" key="5">
    <source>
        <dbReference type="ARBA" id="ARBA00022842"/>
    </source>
</evidence>
<feature type="binding site" evidence="6">
    <location>
        <position position="110"/>
    </location>
    <ligand>
        <name>Mg(2+)</name>
        <dbReference type="ChEBI" id="CHEBI:18420"/>
        <label>1</label>
        <note>catalytic</note>
    </ligand>
</feature>
<keyword evidence="4" id="KW-0378">Hydrolase</keyword>
<reference evidence="7" key="1">
    <citation type="journal article" date="2017" name="Nature">
        <title>The genome of Chenopodium quinoa.</title>
        <authorList>
            <person name="Jarvis D.E."/>
            <person name="Ho Y.S."/>
            <person name="Lightfoot D.J."/>
            <person name="Schmoeckel S.M."/>
            <person name="Li B."/>
            <person name="Borm T.J.A."/>
            <person name="Ohyanagi H."/>
            <person name="Mineta K."/>
            <person name="Michell C.T."/>
            <person name="Saber N."/>
            <person name="Kharbatia N.M."/>
            <person name="Rupper R.R."/>
            <person name="Sharp A.R."/>
            <person name="Dally N."/>
            <person name="Boughton B.A."/>
            <person name="Woo Y.H."/>
            <person name="Gao G."/>
            <person name="Schijlen E.G.W.M."/>
            <person name="Guo X."/>
            <person name="Momin A.A."/>
            <person name="Negrao S."/>
            <person name="Al-Babili S."/>
            <person name="Gehring C."/>
            <person name="Roessner U."/>
            <person name="Jung C."/>
            <person name="Murphy K."/>
            <person name="Arold S.T."/>
            <person name="Gojobori T."/>
            <person name="van der Linden C.G."/>
            <person name="van Loo E.N."/>
            <person name="Jellen E.N."/>
            <person name="Maughan P.J."/>
            <person name="Tester M."/>
        </authorList>
    </citation>
    <scope>NUCLEOTIDE SEQUENCE [LARGE SCALE GENOMIC DNA]</scope>
    <source>
        <strain evidence="7">cv. PI 614886</strain>
    </source>
</reference>
<dbReference type="PANTHER" id="PTHR43200:SF6">
    <property type="entry name" value="3'(2'),5'-BISPHOSPHATE NUCLEOTIDASE"/>
    <property type="match status" value="1"/>
</dbReference>
<evidence type="ECO:0000313" key="7">
    <source>
        <dbReference type="EnsemblPlants" id="AUR62038677-RA:cds"/>
    </source>
</evidence>
<evidence type="ECO:0000256" key="1">
    <source>
        <dbReference type="ARBA" id="ARBA00001946"/>
    </source>
</evidence>
<comment type="cofactor">
    <cofactor evidence="1 6">
        <name>Mg(2+)</name>
        <dbReference type="ChEBI" id="CHEBI:18420"/>
    </cofactor>
</comment>
<dbReference type="Gene3D" id="3.30.540.10">
    <property type="entry name" value="Fructose-1,6-Bisphosphatase, subunit A, domain 1"/>
    <property type="match status" value="1"/>
</dbReference>
<evidence type="ECO:0000256" key="6">
    <source>
        <dbReference type="PIRSR" id="PIRSR600760-2"/>
    </source>
</evidence>
<sequence>MSCFYKTSGESDDITPEILDEFVRVANEAADAAGAVVKKFFGKPRSIQNINKYDQDGCIVEQATNADLAAEDAMISLILQNFPHHVVFGEERGWLPDGRDADFVWVLDPIDGTTSLKNGIPLFGILIALLYKSKPICVQPTLHFSDEEQEVFYRVTEKVQEPIYGAECFTYGLLASGFVDLIIQSFLGPYDFRAFIPIIEGAGGIITDWAGQKLEWKASPLSIGESEIVANSSI</sequence>
<comment type="similarity">
    <text evidence="2">Belongs to the inositol monophosphatase superfamily.</text>
</comment>
<dbReference type="Gramene" id="AUR62038677-RA">
    <property type="protein sequence ID" value="AUR62038677-RA:cds"/>
    <property type="gene ID" value="AUR62038677"/>
</dbReference>
<dbReference type="OMA" id="ECYAFAM"/>
<dbReference type="EnsemblPlants" id="AUR62038677-RA">
    <property type="protein sequence ID" value="AUR62038677-RA:cds"/>
    <property type="gene ID" value="AUR62038677"/>
</dbReference>
<dbReference type="Proteomes" id="UP000596660">
    <property type="component" value="Unplaced"/>
</dbReference>
<dbReference type="InterPro" id="IPR000760">
    <property type="entry name" value="Inositol_monophosphatase-like"/>
</dbReference>
<name>A0A803N143_CHEQI</name>
<dbReference type="GO" id="GO:0046872">
    <property type="term" value="F:metal ion binding"/>
    <property type="evidence" value="ECO:0007669"/>
    <property type="project" value="UniProtKB-KW"/>
</dbReference>
<dbReference type="PRINTS" id="PR00377">
    <property type="entry name" value="IMPHPHTASES"/>
</dbReference>
<keyword evidence="3 6" id="KW-0479">Metal-binding</keyword>
<dbReference type="Gene3D" id="3.40.190.80">
    <property type="match status" value="1"/>
</dbReference>
<feature type="binding site" evidence="6">
    <location>
        <position position="108"/>
    </location>
    <ligand>
        <name>Mg(2+)</name>
        <dbReference type="ChEBI" id="CHEBI:18420"/>
        <label>1</label>
        <note>catalytic</note>
    </ligand>
</feature>
<keyword evidence="5 6" id="KW-0460">Magnesium</keyword>
<evidence type="ECO:0000256" key="3">
    <source>
        <dbReference type="ARBA" id="ARBA00022723"/>
    </source>
</evidence>
<dbReference type="PANTHER" id="PTHR43200">
    <property type="entry name" value="PHOSPHATASE"/>
    <property type="match status" value="1"/>
</dbReference>
<feature type="binding site" evidence="6">
    <location>
        <position position="90"/>
    </location>
    <ligand>
        <name>Mg(2+)</name>
        <dbReference type="ChEBI" id="CHEBI:18420"/>
        <label>2</label>
    </ligand>
</feature>
<evidence type="ECO:0000313" key="8">
    <source>
        <dbReference type="Proteomes" id="UP000596660"/>
    </source>
</evidence>
<dbReference type="Pfam" id="PF00459">
    <property type="entry name" value="Inositol_P"/>
    <property type="match status" value="2"/>
</dbReference>
<dbReference type="SUPFAM" id="SSF56655">
    <property type="entry name" value="Carbohydrate phosphatase"/>
    <property type="match status" value="1"/>
</dbReference>
<evidence type="ECO:0000256" key="2">
    <source>
        <dbReference type="ARBA" id="ARBA00009759"/>
    </source>
</evidence>
<accession>A0A803N143</accession>
<protein>
    <submittedName>
        <fullName evidence="7">Uncharacterized protein</fullName>
    </submittedName>
</protein>
<feature type="binding site" evidence="6">
    <location>
        <position position="191"/>
    </location>
    <ligand>
        <name>Mg(2+)</name>
        <dbReference type="ChEBI" id="CHEBI:18420"/>
        <label>1</label>
        <note>catalytic</note>
    </ligand>
</feature>